<organism evidence="3 4">
    <name type="scientific">Rugamonas rubra</name>
    <dbReference type="NCBI Taxonomy" id="758825"/>
    <lineage>
        <taxon>Bacteria</taxon>
        <taxon>Pseudomonadati</taxon>
        <taxon>Pseudomonadota</taxon>
        <taxon>Betaproteobacteria</taxon>
        <taxon>Burkholderiales</taxon>
        <taxon>Oxalobacteraceae</taxon>
        <taxon>Telluria group</taxon>
        <taxon>Rugamonas</taxon>
    </lineage>
</organism>
<evidence type="ECO:0000313" key="3">
    <source>
        <dbReference type="EMBL" id="SFM23866.1"/>
    </source>
</evidence>
<name>A0A1I4P8E6_9BURK</name>
<dbReference type="EMBL" id="FOTW01000015">
    <property type="protein sequence ID" value="SFM23866.1"/>
    <property type="molecule type" value="Genomic_DNA"/>
</dbReference>
<feature type="compositionally biased region" description="Polar residues" evidence="1">
    <location>
        <begin position="1"/>
        <end position="13"/>
    </location>
</feature>
<reference evidence="3 4" key="1">
    <citation type="submission" date="2016-10" db="EMBL/GenBank/DDBJ databases">
        <authorList>
            <person name="de Groot N.N."/>
        </authorList>
    </citation>
    <scope>NUCLEOTIDE SEQUENCE [LARGE SCALE GENOMIC DNA]</scope>
    <source>
        <strain evidence="3 4">ATCC 43154</strain>
    </source>
</reference>
<keyword evidence="2" id="KW-0472">Membrane</keyword>
<dbReference type="STRING" id="758825.SAMN02982985_03317"/>
<accession>A0A1I4P8E6</accession>
<feature type="transmembrane region" description="Helical" evidence="2">
    <location>
        <begin position="109"/>
        <end position="132"/>
    </location>
</feature>
<gene>
    <name evidence="3" type="ORF">SAMN02982985_03317</name>
</gene>
<dbReference type="RefSeq" id="WP_093388804.1">
    <property type="nucleotide sequence ID" value="NZ_FOTW01000015.1"/>
</dbReference>
<sequence>MPSSIENPVPSSQPDDEPPIADLDKRAYYKYMESRLNLFEANLSTLRSDMNAGFDRLQRDVHVLQETTRRLELSDIKTQADMEMLRHDIAYIRDNYATKADLQEAMMKLTLRIMGMMMVMTGSLVGAMFFIARHSS</sequence>
<dbReference type="AlphaFoldDB" id="A0A1I4P8E6"/>
<dbReference type="Proteomes" id="UP000199470">
    <property type="component" value="Unassembled WGS sequence"/>
</dbReference>
<protein>
    <submittedName>
        <fullName evidence="3">Uncharacterized protein</fullName>
    </submittedName>
</protein>
<dbReference type="OrthoDB" id="6548186at2"/>
<evidence type="ECO:0000313" key="4">
    <source>
        <dbReference type="Proteomes" id="UP000199470"/>
    </source>
</evidence>
<evidence type="ECO:0000256" key="1">
    <source>
        <dbReference type="SAM" id="MobiDB-lite"/>
    </source>
</evidence>
<keyword evidence="2" id="KW-0812">Transmembrane</keyword>
<keyword evidence="4" id="KW-1185">Reference proteome</keyword>
<proteinExistence type="predicted"/>
<evidence type="ECO:0000256" key="2">
    <source>
        <dbReference type="SAM" id="Phobius"/>
    </source>
</evidence>
<feature type="region of interest" description="Disordered" evidence="1">
    <location>
        <begin position="1"/>
        <end position="20"/>
    </location>
</feature>
<keyword evidence="2" id="KW-1133">Transmembrane helix</keyword>